<feature type="region of interest" description="Disordered" evidence="1">
    <location>
        <begin position="337"/>
        <end position="383"/>
    </location>
</feature>
<feature type="region of interest" description="Disordered" evidence="1">
    <location>
        <begin position="1"/>
        <end position="263"/>
    </location>
</feature>
<reference evidence="3" key="2">
    <citation type="submission" date="2019-02" db="EMBL/GenBank/DDBJ databases">
        <title>Opniocepnalus argus Var Kimnra genome.</title>
        <authorList>
            <person name="Zhou C."/>
            <person name="Xiao S."/>
        </authorList>
    </citation>
    <scope>NUCLEOTIDE SEQUENCE [LARGE SCALE GENOMIC DNA]</scope>
</reference>
<name>A0A6G1PA39_CHAAH</name>
<dbReference type="Proteomes" id="UP000503349">
    <property type="component" value="Chromosome 3"/>
</dbReference>
<accession>A0A6G1PA39</accession>
<organism evidence="2 3">
    <name type="scientific">Channa argus</name>
    <name type="common">Northern snakehead</name>
    <name type="synonym">Ophicephalus argus</name>
    <dbReference type="NCBI Taxonomy" id="215402"/>
    <lineage>
        <taxon>Eukaryota</taxon>
        <taxon>Metazoa</taxon>
        <taxon>Chordata</taxon>
        <taxon>Craniata</taxon>
        <taxon>Vertebrata</taxon>
        <taxon>Euteleostomi</taxon>
        <taxon>Actinopterygii</taxon>
        <taxon>Neopterygii</taxon>
        <taxon>Teleostei</taxon>
        <taxon>Neoteleostei</taxon>
        <taxon>Acanthomorphata</taxon>
        <taxon>Anabantaria</taxon>
        <taxon>Anabantiformes</taxon>
        <taxon>Channoidei</taxon>
        <taxon>Channidae</taxon>
        <taxon>Channa</taxon>
    </lineage>
</organism>
<sequence length="658" mass="75936">MTHSNRSEYSDRRPYSDRRSEQWDEYDDRWEERHKPYRDASQDSYHRYCGDRHSSTERTSKGREYSPKRLYNKDSLSREWSRKSPVRRQVSSPDWGASERKRHKYTVDSKDEHRYRPDPKDKTYRHSDSFSRVNVSKDFKHTLPEEEDFKYKEKKAPQDFRHRQWQEESTYRKQRYDYRPLSPYHKDEERHERSWDCSQETTQSNDSSSKSYTKSRERNGSPRNYEDHCQNRTFPLNGSSKQSHEECESEVSNQSPAVNEQRSTEGFQRFLNVLNKGVNVAMLTKIVTQTSTGTCDQPDDSPVSVTNTAVALRQKSPVSAVRQQGRHQNNCYWREHEGSQRVASPQPHHRSFSPAVQSLSEEKSLQTSDGAQSYFHSNSRSRSPLVVEKVTLTPEDEHKHKQIQDVLQAIGMDLGFEEVGQMSHRIQERLYGKKDSDWSHNCTGSKERETKRVSSPRRTSRSSSSRSNLSPFNRDYSLNKDSSSPQRNVTDVHHIKVVQAVEYGQNSSSSSLQDSEKSETSSQKVPAALEAFPPNLAYTVSEAPLTPVMPTYSPVNCPLLPYSALPPALAPNLPHIVPRLFLPHLPHFVPCPRMPPLNIFPGVLTQTSHLLPQHIGNHRSPFSNLQDINPTQSINTAQKSKTVSRPRCLQVIETKQPG</sequence>
<protein>
    <submittedName>
        <fullName evidence="2">Zinc finger protein 318 Testicular zinc finger protein</fullName>
    </submittedName>
</protein>
<feature type="compositionally biased region" description="Low complexity" evidence="1">
    <location>
        <begin position="461"/>
        <end position="470"/>
    </location>
</feature>
<feature type="region of interest" description="Disordered" evidence="1">
    <location>
        <begin position="503"/>
        <end position="523"/>
    </location>
</feature>
<feature type="compositionally biased region" description="Polar residues" evidence="1">
    <location>
        <begin position="479"/>
        <end position="489"/>
    </location>
</feature>
<feature type="compositionally biased region" description="Polar residues" evidence="1">
    <location>
        <begin position="250"/>
        <end position="263"/>
    </location>
</feature>
<evidence type="ECO:0000313" key="3">
    <source>
        <dbReference type="Proteomes" id="UP000503349"/>
    </source>
</evidence>
<evidence type="ECO:0000256" key="1">
    <source>
        <dbReference type="SAM" id="MobiDB-lite"/>
    </source>
</evidence>
<dbReference type="AlphaFoldDB" id="A0A6G1PA39"/>
<evidence type="ECO:0000313" key="2">
    <source>
        <dbReference type="EMBL" id="KAF3687161.1"/>
    </source>
</evidence>
<feature type="compositionally biased region" description="Polar residues" evidence="1">
    <location>
        <begin position="354"/>
        <end position="382"/>
    </location>
</feature>
<gene>
    <name evidence="2" type="ORF">EXN66_Car002833</name>
</gene>
<feature type="compositionally biased region" description="Basic and acidic residues" evidence="1">
    <location>
        <begin position="30"/>
        <end position="82"/>
    </location>
</feature>
<proteinExistence type="predicted"/>
<reference evidence="2 3" key="1">
    <citation type="submission" date="2019-02" db="EMBL/GenBank/DDBJ databases">
        <title>Opniocepnalus argus genome.</title>
        <authorList>
            <person name="Zhou C."/>
            <person name="Xiao S."/>
        </authorList>
    </citation>
    <scope>NUCLEOTIDE SEQUENCE [LARGE SCALE GENOMIC DNA]</scope>
    <source>
        <strain evidence="2">OARG1902GOOAL</strain>
        <tissue evidence="2">Muscle</tissue>
    </source>
</reference>
<feature type="compositionally biased region" description="Low complexity" evidence="1">
    <location>
        <begin position="201"/>
        <end position="212"/>
    </location>
</feature>
<feature type="compositionally biased region" description="Basic and acidic residues" evidence="1">
    <location>
        <begin position="105"/>
        <end position="195"/>
    </location>
</feature>
<keyword evidence="3" id="KW-1185">Reference proteome</keyword>
<feature type="compositionally biased region" description="Polar residues" evidence="1">
    <location>
        <begin position="231"/>
        <end position="241"/>
    </location>
</feature>
<feature type="compositionally biased region" description="Basic and acidic residues" evidence="1">
    <location>
        <begin position="214"/>
        <end position="230"/>
    </location>
</feature>
<dbReference type="EMBL" id="CM015714">
    <property type="protein sequence ID" value="KAF3687161.1"/>
    <property type="molecule type" value="Genomic_DNA"/>
</dbReference>
<feature type="compositionally biased region" description="Basic and acidic residues" evidence="1">
    <location>
        <begin position="1"/>
        <end position="22"/>
    </location>
</feature>
<feature type="region of interest" description="Disordered" evidence="1">
    <location>
        <begin position="435"/>
        <end position="490"/>
    </location>
</feature>